<feature type="region of interest" description="G1" evidence="7">
    <location>
        <begin position="17"/>
        <end position="24"/>
    </location>
</feature>
<comment type="function">
    <text evidence="6">An essential GTPase that binds both GDP and GTP, with rapid nucleotide exchange. Plays a role in 16S rRNA processing and 30S ribosomal subunit biogenesis and possibly also in cell cycle regulation and energy metabolism.</text>
</comment>
<dbReference type="GO" id="GO:0005525">
    <property type="term" value="F:GTP binding"/>
    <property type="evidence" value="ECO:0007669"/>
    <property type="project" value="UniProtKB-UniRule"/>
</dbReference>
<feature type="region of interest" description="G3" evidence="7">
    <location>
        <begin position="64"/>
        <end position="67"/>
    </location>
</feature>
<keyword evidence="5 6" id="KW-0342">GTP-binding</keyword>
<dbReference type="SUPFAM" id="SSF54814">
    <property type="entry name" value="Prokaryotic type KH domain (KH-domain type II)"/>
    <property type="match status" value="1"/>
</dbReference>
<dbReference type="CDD" id="cd22534">
    <property type="entry name" value="KH-II_Era"/>
    <property type="match status" value="1"/>
</dbReference>
<name>A0A2Z6B1K5_9BACT</name>
<proteinExistence type="inferred from homology"/>
<sequence length="307" mass="34178">MDTSEGLYRCGTVVLLGPPNAGKSTLLNTFLGQKLAIVTPKPQTTRNQITGILTDDDSQIIFLDTPGVHRMRGRMNRFLLQSAWAGVEAADCIVIMADADLYSRKPQLLARELDPIVKGVQRAHQPVYVALNKIDLVRDKAALLPLMQVLGEMWPEAGILPISASKGKGLDELLATVKKHLPEGPPMFPEDQLSTVPLRFMAAETIREKLFMSLKQELPYSTAVEIEQWDEDENGLIRIGALIWVARDNHKAMVIGKGGQNLKEIGRASRLELKQLLGGKVHLEMWVKVRRDWTEDSNFLRTIGLGE</sequence>
<dbReference type="GO" id="GO:0070181">
    <property type="term" value="F:small ribosomal subunit rRNA binding"/>
    <property type="evidence" value="ECO:0007669"/>
    <property type="project" value="UniProtKB-UniRule"/>
</dbReference>
<evidence type="ECO:0000256" key="8">
    <source>
        <dbReference type="RuleBase" id="RU003761"/>
    </source>
</evidence>
<feature type="binding site" evidence="6">
    <location>
        <begin position="17"/>
        <end position="24"/>
    </location>
    <ligand>
        <name>GTP</name>
        <dbReference type="ChEBI" id="CHEBI:37565"/>
    </ligand>
</feature>
<feature type="domain" description="KH type-2" evidence="9">
    <location>
        <begin position="214"/>
        <end position="291"/>
    </location>
</feature>
<dbReference type="NCBIfam" id="NF000908">
    <property type="entry name" value="PRK00089.1"/>
    <property type="match status" value="1"/>
</dbReference>
<dbReference type="GO" id="GO:0043024">
    <property type="term" value="F:ribosomal small subunit binding"/>
    <property type="evidence" value="ECO:0007669"/>
    <property type="project" value="TreeGrafter"/>
</dbReference>
<dbReference type="InterPro" id="IPR005662">
    <property type="entry name" value="GTPase_Era-like"/>
</dbReference>
<accession>A0A2Z6B1K5</accession>
<keyword evidence="6" id="KW-1003">Cell membrane</keyword>
<keyword evidence="6" id="KW-0963">Cytoplasm</keyword>
<dbReference type="InterPro" id="IPR005225">
    <property type="entry name" value="Small_GTP-bd"/>
</dbReference>
<comment type="similarity">
    <text evidence="1 6 7 8">Belongs to the TRAFAC class TrmE-Era-EngA-EngB-Septin-like GTPase superfamily. Era GTPase family.</text>
</comment>
<dbReference type="GO" id="GO:0005886">
    <property type="term" value="C:plasma membrane"/>
    <property type="evidence" value="ECO:0007669"/>
    <property type="project" value="UniProtKB-SubCell"/>
</dbReference>
<dbReference type="Proteomes" id="UP000269883">
    <property type="component" value="Chromosome"/>
</dbReference>
<dbReference type="GO" id="GO:0000028">
    <property type="term" value="P:ribosomal small subunit assembly"/>
    <property type="evidence" value="ECO:0007669"/>
    <property type="project" value="TreeGrafter"/>
</dbReference>
<evidence type="ECO:0000256" key="7">
    <source>
        <dbReference type="PROSITE-ProRule" id="PRU01050"/>
    </source>
</evidence>
<dbReference type="InterPro" id="IPR030388">
    <property type="entry name" value="G_ERA_dom"/>
</dbReference>
<evidence type="ECO:0000256" key="6">
    <source>
        <dbReference type="HAMAP-Rule" id="MF_00367"/>
    </source>
</evidence>
<feature type="binding site" evidence="6">
    <location>
        <begin position="64"/>
        <end position="68"/>
    </location>
    <ligand>
        <name>GTP</name>
        <dbReference type="ChEBI" id="CHEBI:37565"/>
    </ligand>
</feature>
<keyword evidence="6" id="KW-0699">rRNA-binding</keyword>
<keyword evidence="6" id="KW-0472">Membrane</keyword>
<dbReference type="Gene3D" id="3.30.300.20">
    <property type="match status" value="1"/>
</dbReference>
<feature type="region of interest" description="G2" evidence="7">
    <location>
        <begin position="43"/>
        <end position="47"/>
    </location>
</feature>
<feature type="region of interest" description="G5" evidence="7">
    <location>
        <begin position="162"/>
        <end position="164"/>
    </location>
</feature>
<evidence type="ECO:0000313" key="11">
    <source>
        <dbReference type="EMBL" id="BBD09407.1"/>
    </source>
</evidence>
<comment type="subcellular location">
    <subcellularLocation>
        <location evidence="6">Cytoplasm</location>
    </subcellularLocation>
    <subcellularLocation>
        <location evidence="6">Cell membrane</location>
        <topology evidence="6">Peripheral membrane protein</topology>
    </subcellularLocation>
</comment>
<dbReference type="Pfam" id="PF07650">
    <property type="entry name" value="KH_2"/>
    <property type="match status" value="1"/>
</dbReference>
<dbReference type="RefSeq" id="WP_126380338.1">
    <property type="nucleotide sequence ID" value="NZ_AP017378.1"/>
</dbReference>
<dbReference type="SUPFAM" id="SSF52540">
    <property type="entry name" value="P-loop containing nucleoside triphosphate hydrolases"/>
    <property type="match status" value="1"/>
</dbReference>
<dbReference type="Gene3D" id="3.40.50.300">
    <property type="entry name" value="P-loop containing nucleotide triphosphate hydrolases"/>
    <property type="match status" value="1"/>
</dbReference>
<dbReference type="NCBIfam" id="TIGR00231">
    <property type="entry name" value="small_GTP"/>
    <property type="match status" value="1"/>
</dbReference>
<dbReference type="OrthoDB" id="9805918at2"/>
<dbReference type="AlphaFoldDB" id="A0A2Z6B1K5"/>
<dbReference type="GO" id="GO:0005829">
    <property type="term" value="C:cytosol"/>
    <property type="evidence" value="ECO:0007669"/>
    <property type="project" value="TreeGrafter"/>
</dbReference>
<dbReference type="CDD" id="cd04163">
    <property type="entry name" value="Era"/>
    <property type="match status" value="1"/>
</dbReference>
<dbReference type="GO" id="GO:0003924">
    <property type="term" value="F:GTPase activity"/>
    <property type="evidence" value="ECO:0007669"/>
    <property type="project" value="UniProtKB-UniRule"/>
</dbReference>
<dbReference type="InterPro" id="IPR004044">
    <property type="entry name" value="KH_dom_type_2"/>
</dbReference>
<gene>
    <name evidence="6 11" type="primary">era</name>
    <name evidence="11" type="ORF">DFE_2681</name>
</gene>
<dbReference type="PROSITE" id="PS51713">
    <property type="entry name" value="G_ERA"/>
    <property type="match status" value="1"/>
</dbReference>
<evidence type="ECO:0000256" key="5">
    <source>
        <dbReference type="ARBA" id="ARBA00023134"/>
    </source>
</evidence>
<dbReference type="NCBIfam" id="TIGR00436">
    <property type="entry name" value="era"/>
    <property type="match status" value="1"/>
</dbReference>
<feature type="region of interest" description="G4" evidence="7">
    <location>
        <begin position="132"/>
        <end position="135"/>
    </location>
</feature>
<keyword evidence="6" id="KW-0690">Ribosome biogenesis</keyword>
<keyword evidence="4 6" id="KW-0694">RNA-binding</keyword>
<evidence type="ECO:0000259" key="10">
    <source>
        <dbReference type="PROSITE" id="PS51713"/>
    </source>
</evidence>
<dbReference type="PANTHER" id="PTHR42698">
    <property type="entry name" value="GTPASE ERA"/>
    <property type="match status" value="1"/>
</dbReference>
<dbReference type="InterPro" id="IPR015946">
    <property type="entry name" value="KH_dom-like_a/b"/>
</dbReference>
<dbReference type="Pfam" id="PF01926">
    <property type="entry name" value="MMR_HSR1"/>
    <property type="match status" value="1"/>
</dbReference>
<evidence type="ECO:0000256" key="1">
    <source>
        <dbReference type="ARBA" id="ARBA00007921"/>
    </source>
</evidence>
<dbReference type="PROSITE" id="PS50823">
    <property type="entry name" value="KH_TYPE_2"/>
    <property type="match status" value="1"/>
</dbReference>
<keyword evidence="12" id="KW-1185">Reference proteome</keyword>
<protein>
    <recommendedName>
        <fullName evidence="2 6">GTPase Era</fullName>
    </recommendedName>
</protein>
<dbReference type="EMBL" id="AP017378">
    <property type="protein sequence ID" value="BBD09407.1"/>
    <property type="molecule type" value="Genomic_DNA"/>
</dbReference>
<keyword evidence="3 6" id="KW-0547">Nucleotide-binding</keyword>
<comment type="subunit">
    <text evidence="6">Monomer.</text>
</comment>
<evidence type="ECO:0000259" key="9">
    <source>
        <dbReference type="PROSITE" id="PS50823"/>
    </source>
</evidence>
<dbReference type="PANTHER" id="PTHR42698:SF1">
    <property type="entry name" value="GTPASE ERA, MITOCHONDRIAL"/>
    <property type="match status" value="1"/>
</dbReference>
<dbReference type="InterPro" id="IPR009019">
    <property type="entry name" value="KH_sf_prok-type"/>
</dbReference>
<reference evidence="11 12" key="1">
    <citation type="journal article" date="2018" name="Sci. Adv.">
        <title>Multi-heme cytochromes provide a pathway for survival in energy-limited environments.</title>
        <authorList>
            <person name="Deng X."/>
            <person name="Dohmae N."/>
            <person name="Nealson K.H."/>
            <person name="Hashimoto K."/>
            <person name="Okamoto A."/>
        </authorList>
    </citation>
    <scope>NUCLEOTIDE SEQUENCE [LARGE SCALE GENOMIC DNA]</scope>
    <source>
        <strain evidence="11 12">IS5</strain>
    </source>
</reference>
<dbReference type="InterPro" id="IPR006073">
    <property type="entry name" value="GTP-bd"/>
</dbReference>
<dbReference type="HAMAP" id="MF_00367">
    <property type="entry name" value="GTPase_Era"/>
    <property type="match status" value="1"/>
</dbReference>
<feature type="binding site" evidence="6">
    <location>
        <begin position="132"/>
        <end position="135"/>
    </location>
    <ligand>
        <name>GTP</name>
        <dbReference type="ChEBI" id="CHEBI:37565"/>
    </ligand>
</feature>
<organism evidence="11 12">
    <name type="scientific">Desulfovibrio ferrophilus</name>
    <dbReference type="NCBI Taxonomy" id="241368"/>
    <lineage>
        <taxon>Bacteria</taxon>
        <taxon>Pseudomonadati</taxon>
        <taxon>Thermodesulfobacteriota</taxon>
        <taxon>Desulfovibrionia</taxon>
        <taxon>Desulfovibrionales</taxon>
        <taxon>Desulfovibrionaceae</taxon>
        <taxon>Desulfovibrio</taxon>
    </lineage>
</organism>
<evidence type="ECO:0000256" key="4">
    <source>
        <dbReference type="ARBA" id="ARBA00022884"/>
    </source>
</evidence>
<dbReference type="KEGG" id="dfl:DFE_2681"/>
<dbReference type="InterPro" id="IPR027417">
    <property type="entry name" value="P-loop_NTPase"/>
</dbReference>
<evidence type="ECO:0000256" key="3">
    <source>
        <dbReference type="ARBA" id="ARBA00022741"/>
    </source>
</evidence>
<evidence type="ECO:0000256" key="2">
    <source>
        <dbReference type="ARBA" id="ARBA00020484"/>
    </source>
</evidence>
<feature type="domain" description="Era-type G" evidence="10">
    <location>
        <begin position="9"/>
        <end position="183"/>
    </location>
</feature>
<evidence type="ECO:0000313" key="12">
    <source>
        <dbReference type="Proteomes" id="UP000269883"/>
    </source>
</evidence>